<protein>
    <submittedName>
        <fullName evidence="2">Uncharacterized protein</fullName>
    </submittedName>
</protein>
<accession>A0A0F8WC70</accession>
<feature type="compositionally biased region" description="Polar residues" evidence="1">
    <location>
        <begin position="1"/>
        <end position="12"/>
    </location>
</feature>
<comment type="caution">
    <text evidence="2">The sequence shown here is derived from an EMBL/GenBank/DDBJ whole genome shotgun (WGS) entry which is preliminary data.</text>
</comment>
<feature type="region of interest" description="Disordered" evidence="1">
    <location>
        <begin position="1"/>
        <end position="55"/>
    </location>
</feature>
<sequence>MTRLNVSNSRFSQAAAEESQRRRDEYSREIQSRVSRLQEARQQRKRSQLSPGALSRVDKKIADVRESDKLYRNYLGDKYEQNLTAPLRGIRLKAAKKATEEVTDPSDRQWLVGHIAETGEARKFTKTQERAKAGYGKRFGIAAQEIGGAFADAGTEQLEAFKGAGEVLGQEGESKEDVSFLRDLEFANQSTNRNVSQIDTEGVAGNAIRLAQEAGITSAGMAPDMAAGLLSFSSGGIGASTAYWATRNLAERRDDFVELGMNEKDALLVGGASSLIEGAIENIIRDPFGMLK</sequence>
<organism evidence="2">
    <name type="scientific">marine sediment metagenome</name>
    <dbReference type="NCBI Taxonomy" id="412755"/>
    <lineage>
        <taxon>unclassified sequences</taxon>
        <taxon>metagenomes</taxon>
        <taxon>ecological metagenomes</taxon>
    </lineage>
</organism>
<gene>
    <name evidence="2" type="ORF">LCGC14_3087310</name>
</gene>
<evidence type="ECO:0000256" key="1">
    <source>
        <dbReference type="SAM" id="MobiDB-lite"/>
    </source>
</evidence>
<dbReference type="EMBL" id="LAZR01066126">
    <property type="protein sequence ID" value="KKK54183.1"/>
    <property type="molecule type" value="Genomic_DNA"/>
</dbReference>
<dbReference type="AlphaFoldDB" id="A0A0F8WC70"/>
<proteinExistence type="predicted"/>
<feature type="non-terminal residue" evidence="2">
    <location>
        <position position="292"/>
    </location>
</feature>
<name>A0A0F8WC70_9ZZZZ</name>
<evidence type="ECO:0000313" key="2">
    <source>
        <dbReference type="EMBL" id="KKK54183.1"/>
    </source>
</evidence>
<reference evidence="2" key="1">
    <citation type="journal article" date="2015" name="Nature">
        <title>Complex archaea that bridge the gap between prokaryotes and eukaryotes.</title>
        <authorList>
            <person name="Spang A."/>
            <person name="Saw J.H."/>
            <person name="Jorgensen S.L."/>
            <person name="Zaremba-Niedzwiedzka K."/>
            <person name="Martijn J."/>
            <person name="Lind A.E."/>
            <person name="van Eijk R."/>
            <person name="Schleper C."/>
            <person name="Guy L."/>
            <person name="Ettema T.J."/>
        </authorList>
    </citation>
    <scope>NUCLEOTIDE SEQUENCE</scope>
</reference>
<feature type="compositionally biased region" description="Basic and acidic residues" evidence="1">
    <location>
        <begin position="18"/>
        <end position="42"/>
    </location>
</feature>